<dbReference type="PANTHER" id="PTHR33112">
    <property type="entry name" value="DOMAIN PROTEIN, PUTATIVE-RELATED"/>
    <property type="match status" value="1"/>
</dbReference>
<proteinExistence type="predicted"/>
<protein>
    <submittedName>
        <fullName evidence="3">Heterokaryon incompatibility protein-domain-containing protein</fullName>
    </submittedName>
</protein>
<feature type="region of interest" description="Disordered" evidence="1">
    <location>
        <begin position="262"/>
        <end position="284"/>
    </location>
</feature>
<dbReference type="Proteomes" id="UP001610335">
    <property type="component" value="Unassembled WGS sequence"/>
</dbReference>
<comment type="caution">
    <text evidence="3">The sequence shown here is derived from an EMBL/GenBank/DDBJ whole genome shotgun (WGS) entry which is preliminary data.</text>
</comment>
<feature type="region of interest" description="Disordered" evidence="1">
    <location>
        <begin position="298"/>
        <end position="321"/>
    </location>
</feature>
<evidence type="ECO:0000259" key="2">
    <source>
        <dbReference type="Pfam" id="PF06985"/>
    </source>
</evidence>
<reference evidence="3 4" key="1">
    <citation type="submission" date="2024-07" db="EMBL/GenBank/DDBJ databases">
        <title>Section-level genome sequencing and comparative genomics of Aspergillus sections Usti and Cavernicolus.</title>
        <authorList>
            <consortium name="Lawrence Berkeley National Laboratory"/>
            <person name="Nybo J.L."/>
            <person name="Vesth T.C."/>
            <person name="Theobald S."/>
            <person name="Frisvad J.C."/>
            <person name="Larsen T.O."/>
            <person name="Kjaerboelling I."/>
            <person name="Rothschild-Mancinelli K."/>
            <person name="Lyhne E.K."/>
            <person name="Kogle M.E."/>
            <person name="Barry K."/>
            <person name="Clum A."/>
            <person name="Na H."/>
            <person name="Ledsgaard L."/>
            <person name="Lin J."/>
            <person name="Lipzen A."/>
            <person name="Kuo A."/>
            <person name="Riley R."/>
            <person name="Mondo S."/>
            <person name="LaButti K."/>
            <person name="Haridas S."/>
            <person name="Pangalinan J."/>
            <person name="Salamov A.A."/>
            <person name="Simmons B.A."/>
            <person name="Magnuson J.K."/>
            <person name="Chen J."/>
            <person name="Drula E."/>
            <person name="Henrissat B."/>
            <person name="Wiebenga A."/>
            <person name="Lubbers R.J."/>
            <person name="Gomes A.C."/>
            <person name="Makela M.R."/>
            <person name="Stajich J."/>
            <person name="Grigoriev I.V."/>
            <person name="Mortensen U.H."/>
            <person name="De vries R.P."/>
            <person name="Baker S.E."/>
            <person name="Andersen M.R."/>
        </authorList>
    </citation>
    <scope>NUCLEOTIDE SEQUENCE [LARGE SCALE GENOMIC DNA]</scope>
    <source>
        <strain evidence="3 4">CBS 600.67</strain>
    </source>
</reference>
<sequence length="321" mass="36451">MADNQNNSLANKIKISCAQDQILLLEPQKWPYEERFDQPVVNRITVAFDQRLADGAWYRREWIQGTGITGPKHVSDMLDSGNLADAEPYIARLRPAMANTRLFKFWIDYCQREHGEHCEQSRLTPEHISSMHSIRLIDVQRDCIVTLDLTEHVRWVALSYVWGEAQKHTLTKNNYTSYHLPGALKPNNMPLAILDAMTVTRDLGELYLWAESLCIIQDDEEDKRQYVPAMGIIYGGANVTIIKPGKTQQKAEEQLAKQAAKQLQNDFKSTKTSNKKTSKSSIAQNNVVVDPPAYEVVGEVPSTSNRSGSQIRLHRGFETPK</sequence>
<feature type="compositionally biased region" description="Polar residues" evidence="1">
    <location>
        <begin position="301"/>
        <end position="310"/>
    </location>
</feature>
<keyword evidence="4" id="KW-1185">Reference proteome</keyword>
<dbReference type="Pfam" id="PF06985">
    <property type="entry name" value="HET"/>
    <property type="match status" value="1"/>
</dbReference>
<dbReference type="PANTHER" id="PTHR33112:SF12">
    <property type="entry name" value="HETEROKARYON INCOMPATIBILITY DOMAIN-CONTAINING PROTEIN"/>
    <property type="match status" value="1"/>
</dbReference>
<evidence type="ECO:0000313" key="3">
    <source>
        <dbReference type="EMBL" id="KAL2831687.1"/>
    </source>
</evidence>
<gene>
    <name evidence="3" type="ORF">BDW59DRAFT_157653</name>
</gene>
<name>A0ABR4IXT8_9EURO</name>
<organism evidence="3 4">
    <name type="scientific">Aspergillus cavernicola</name>
    <dbReference type="NCBI Taxonomy" id="176166"/>
    <lineage>
        <taxon>Eukaryota</taxon>
        <taxon>Fungi</taxon>
        <taxon>Dikarya</taxon>
        <taxon>Ascomycota</taxon>
        <taxon>Pezizomycotina</taxon>
        <taxon>Eurotiomycetes</taxon>
        <taxon>Eurotiomycetidae</taxon>
        <taxon>Eurotiales</taxon>
        <taxon>Aspergillaceae</taxon>
        <taxon>Aspergillus</taxon>
        <taxon>Aspergillus subgen. Nidulantes</taxon>
    </lineage>
</organism>
<dbReference type="EMBL" id="JBFXLS010000008">
    <property type="protein sequence ID" value="KAL2831687.1"/>
    <property type="molecule type" value="Genomic_DNA"/>
</dbReference>
<evidence type="ECO:0000313" key="4">
    <source>
        <dbReference type="Proteomes" id="UP001610335"/>
    </source>
</evidence>
<feature type="domain" description="Heterokaryon incompatibility" evidence="2">
    <location>
        <begin position="155"/>
        <end position="280"/>
    </location>
</feature>
<evidence type="ECO:0000256" key="1">
    <source>
        <dbReference type="SAM" id="MobiDB-lite"/>
    </source>
</evidence>
<dbReference type="InterPro" id="IPR010730">
    <property type="entry name" value="HET"/>
</dbReference>
<accession>A0ABR4IXT8</accession>